<dbReference type="KEGG" id="hds:HSR122_0830"/>
<dbReference type="GO" id="GO:0008168">
    <property type="term" value="F:methyltransferase activity"/>
    <property type="evidence" value="ECO:0007669"/>
    <property type="project" value="UniProtKB-KW"/>
</dbReference>
<evidence type="ECO:0000313" key="1">
    <source>
        <dbReference type="EMBL" id="QSG08234.1"/>
    </source>
</evidence>
<keyword evidence="2" id="KW-1185">Reference proteome</keyword>
<keyword evidence="1" id="KW-0808">Transferase</keyword>
<proteinExistence type="predicted"/>
<evidence type="ECO:0000313" key="2">
    <source>
        <dbReference type="Proteomes" id="UP000662973"/>
    </source>
</evidence>
<dbReference type="EMBL" id="CP064788">
    <property type="protein sequence ID" value="QSG08234.1"/>
    <property type="molecule type" value="Genomic_DNA"/>
</dbReference>
<accession>A0A897N6P6</accession>
<dbReference type="Pfam" id="PF13489">
    <property type="entry name" value="Methyltransf_23"/>
    <property type="match status" value="1"/>
</dbReference>
<dbReference type="SUPFAM" id="SSF53335">
    <property type="entry name" value="S-adenosyl-L-methionine-dependent methyltransferases"/>
    <property type="match status" value="1"/>
</dbReference>
<dbReference type="PANTHER" id="PTHR43861">
    <property type="entry name" value="TRANS-ACONITATE 2-METHYLTRANSFERASE-RELATED"/>
    <property type="match status" value="1"/>
</dbReference>
<sequence>MDEFTTALDRRYDTTPDDRFEVLKCEICGLERTLIGDADLDEFYPSTYTPHSHQSASQSGLQRVYGRFLSTIDQAVGFDDLSEFVNQIAESGTVLDVGCGSGELLADLDELGYDVTGCDVSSDAARVAADRGYDIDIGRLPDCSYPDDAFDVVCFEHSFEHVADPIGYRQEVHRILRPNGSVVIEVPNPASIAARVFGEYWCEREVPRHVFNWPPEALQSFFEAGGFRTDEIEHSGSPRALRNSLRYWLADRGIDTPRVDLLDPVLMWPTALTAIVNGGERYRVAFSATE</sequence>
<reference evidence="1 2" key="1">
    <citation type="submission" date="2020-11" db="EMBL/GenBank/DDBJ databases">
        <title>Carbohydrate-dependent, anaerobic sulfur respiration: A novel catabolism in halophilic archaea.</title>
        <authorList>
            <person name="Sorokin D.Y."/>
            <person name="Messina E."/>
            <person name="Smedile F."/>
            <person name="La Cono V."/>
            <person name="Hallsworth J.E."/>
            <person name="Yakimov M.M."/>
        </authorList>
    </citation>
    <scope>NUCLEOTIDE SEQUENCE [LARGE SCALE GENOMIC DNA]</scope>
    <source>
        <strain evidence="1 2">HSR12-2</strain>
    </source>
</reference>
<dbReference type="GO" id="GO:0032259">
    <property type="term" value="P:methylation"/>
    <property type="evidence" value="ECO:0007669"/>
    <property type="project" value="UniProtKB-KW"/>
</dbReference>
<organism evidence="1 2">
    <name type="scientific">Halapricum desulfuricans</name>
    <dbReference type="NCBI Taxonomy" id="2841257"/>
    <lineage>
        <taxon>Archaea</taxon>
        <taxon>Methanobacteriati</taxon>
        <taxon>Methanobacteriota</taxon>
        <taxon>Stenosarchaea group</taxon>
        <taxon>Halobacteria</taxon>
        <taxon>Halobacteriales</taxon>
        <taxon>Haloarculaceae</taxon>
        <taxon>Halapricum</taxon>
    </lineage>
</organism>
<dbReference type="CDD" id="cd02440">
    <property type="entry name" value="AdoMet_MTases"/>
    <property type="match status" value="1"/>
</dbReference>
<dbReference type="Gene3D" id="3.40.50.150">
    <property type="entry name" value="Vaccinia Virus protein VP39"/>
    <property type="match status" value="1"/>
</dbReference>
<dbReference type="Proteomes" id="UP000662973">
    <property type="component" value="Chromosome"/>
</dbReference>
<keyword evidence="1" id="KW-0489">Methyltransferase</keyword>
<protein>
    <submittedName>
        <fullName evidence="1">SAM-dependent methyltransferase</fullName>
    </submittedName>
</protein>
<dbReference type="InterPro" id="IPR029063">
    <property type="entry name" value="SAM-dependent_MTases_sf"/>
</dbReference>
<dbReference type="AlphaFoldDB" id="A0A897N6P6"/>
<gene>
    <name evidence="1" type="ORF">HSR122_0830</name>
</gene>
<name>A0A897N6P6_9EURY</name>